<keyword evidence="7 17" id="KW-0378">Hydrolase</keyword>
<evidence type="ECO:0000256" key="15">
    <source>
        <dbReference type="ARBA" id="ARBA00032932"/>
    </source>
</evidence>
<feature type="transmembrane region" description="Helical" evidence="17">
    <location>
        <begin position="261"/>
        <end position="280"/>
    </location>
</feature>
<proteinExistence type="inferred from homology"/>
<keyword evidence="19" id="KW-1185">Reference proteome</keyword>
<dbReference type="EC" id="3.6.1.27" evidence="3 17"/>
<dbReference type="PANTHER" id="PTHR30622:SF4">
    <property type="entry name" value="UNDECAPRENYL-DIPHOSPHATASE"/>
    <property type="match status" value="1"/>
</dbReference>
<keyword evidence="5 17" id="KW-1003">Cell membrane</keyword>
<evidence type="ECO:0000256" key="9">
    <source>
        <dbReference type="ARBA" id="ARBA00022984"/>
    </source>
</evidence>
<gene>
    <name evidence="17" type="primary">uppP</name>
    <name evidence="18" type="ORF">GCM10009802_44060</name>
</gene>
<evidence type="ECO:0000256" key="17">
    <source>
        <dbReference type="HAMAP-Rule" id="MF_01006"/>
    </source>
</evidence>
<evidence type="ECO:0000256" key="14">
    <source>
        <dbReference type="ARBA" id="ARBA00032707"/>
    </source>
</evidence>
<comment type="function">
    <text evidence="17">Catalyzes the dephosphorylation of undecaprenyl diphosphate (UPP). Confers resistance to bacitracin.</text>
</comment>
<organism evidence="18 19">
    <name type="scientific">Streptomyces synnematoformans</name>
    <dbReference type="NCBI Taxonomy" id="415721"/>
    <lineage>
        <taxon>Bacteria</taxon>
        <taxon>Bacillati</taxon>
        <taxon>Actinomycetota</taxon>
        <taxon>Actinomycetes</taxon>
        <taxon>Kitasatosporales</taxon>
        <taxon>Streptomycetaceae</taxon>
        <taxon>Streptomyces</taxon>
    </lineage>
</organism>
<evidence type="ECO:0000256" key="7">
    <source>
        <dbReference type="ARBA" id="ARBA00022801"/>
    </source>
</evidence>
<feature type="transmembrane region" description="Helical" evidence="17">
    <location>
        <begin position="196"/>
        <end position="214"/>
    </location>
</feature>
<evidence type="ECO:0000256" key="1">
    <source>
        <dbReference type="ARBA" id="ARBA00004651"/>
    </source>
</evidence>
<reference evidence="19" key="1">
    <citation type="journal article" date="2019" name="Int. J. Syst. Evol. Microbiol.">
        <title>The Global Catalogue of Microorganisms (GCM) 10K type strain sequencing project: providing services to taxonomists for standard genome sequencing and annotation.</title>
        <authorList>
            <consortium name="The Broad Institute Genomics Platform"/>
            <consortium name="The Broad Institute Genome Sequencing Center for Infectious Disease"/>
            <person name="Wu L."/>
            <person name="Ma J."/>
        </authorList>
    </citation>
    <scope>NUCLEOTIDE SEQUENCE [LARGE SCALE GENOMIC DNA]</scope>
    <source>
        <strain evidence="19">JCM 15481</strain>
    </source>
</reference>
<evidence type="ECO:0000256" key="16">
    <source>
        <dbReference type="ARBA" id="ARBA00047594"/>
    </source>
</evidence>
<dbReference type="Pfam" id="PF02673">
    <property type="entry name" value="BacA"/>
    <property type="match status" value="1"/>
</dbReference>
<evidence type="ECO:0000256" key="11">
    <source>
        <dbReference type="ARBA" id="ARBA00023136"/>
    </source>
</evidence>
<name>A0ABP5KP69_9ACTN</name>
<evidence type="ECO:0000256" key="12">
    <source>
        <dbReference type="ARBA" id="ARBA00023251"/>
    </source>
</evidence>
<comment type="miscellaneous">
    <text evidence="17">Bacitracin is thought to be involved in the inhibition of peptidoglycan synthesis by sequestering undecaprenyl diphosphate, thereby reducing the pool of lipid carrier available.</text>
</comment>
<keyword evidence="10 17" id="KW-1133">Transmembrane helix</keyword>
<evidence type="ECO:0000256" key="4">
    <source>
        <dbReference type="ARBA" id="ARBA00021581"/>
    </source>
</evidence>
<protein>
    <recommendedName>
        <fullName evidence="4 17">Undecaprenyl-diphosphatase</fullName>
        <ecNumber evidence="3 17">3.6.1.27</ecNumber>
    </recommendedName>
    <alternativeName>
        <fullName evidence="15 17">Bacitracin resistance protein</fullName>
    </alternativeName>
    <alternativeName>
        <fullName evidence="14 17">Undecaprenyl pyrophosphate phosphatase</fullName>
    </alternativeName>
</protein>
<keyword evidence="12 17" id="KW-0046">Antibiotic resistance</keyword>
<evidence type="ECO:0000256" key="5">
    <source>
        <dbReference type="ARBA" id="ARBA00022475"/>
    </source>
</evidence>
<evidence type="ECO:0000313" key="19">
    <source>
        <dbReference type="Proteomes" id="UP001500443"/>
    </source>
</evidence>
<accession>A0ABP5KP69</accession>
<dbReference type="RefSeq" id="WP_344291737.1">
    <property type="nucleotide sequence ID" value="NZ_BAAAPF010000166.1"/>
</dbReference>
<feature type="transmembrane region" description="Helical" evidence="17">
    <location>
        <begin position="117"/>
        <end position="135"/>
    </location>
</feature>
<comment type="similarity">
    <text evidence="2 17">Belongs to the UppP family.</text>
</comment>
<dbReference type="Proteomes" id="UP001500443">
    <property type="component" value="Unassembled WGS sequence"/>
</dbReference>
<keyword evidence="6 17" id="KW-0812">Transmembrane</keyword>
<keyword evidence="8 17" id="KW-0133">Cell shape</keyword>
<keyword evidence="13 17" id="KW-0961">Cell wall biogenesis/degradation</keyword>
<evidence type="ECO:0000256" key="6">
    <source>
        <dbReference type="ARBA" id="ARBA00022692"/>
    </source>
</evidence>
<comment type="catalytic activity">
    <reaction evidence="16 17">
        <text>di-trans,octa-cis-undecaprenyl diphosphate + H2O = di-trans,octa-cis-undecaprenyl phosphate + phosphate + H(+)</text>
        <dbReference type="Rhea" id="RHEA:28094"/>
        <dbReference type="ChEBI" id="CHEBI:15377"/>
        <dbReference type="ChEBI" id="CHEBI:15378"/>
        <dbReference type="ChEBI" id="CHEBI:43474"/>
        <dbReference type="ChEBI" id="CHEBI:58405"/>
        <dbReference type="ChEBI" id="CHEBI:60392"/>
        <dbReference type="EC" id="3.6.1.27"/>
    </reaction>
</comment>
<keyword evidence="11 17" id="KW-0472">Membrane</keyword>
<evidence type="ECO:0000313" key="18">
    <source>
        <dbReference type="EMBL" id="GAA2135315.1"/>
    </source>
</evidence>
<evidence type="ECO:0000256" key="2">
    <source>
        <dbReference type="ARBA" id="ARBA00010621"/>
    </source>
</evidence>
<dbReference type="EMBL" id="BAAAPF010000166">
    <property type="protein sequence ID" value="GAA2135315.1"/>
    <property type="molecule type" value="Genomic_DNA"/>
</dbReference>
<evidence type="ECO:0000256" key="13">
    <source>
        <dbReference type="ARBA" id="ARBA00023316"/>
    </source>
</evidence>
<dbReference type="NCBIfam" id="TIGR00753">
    <property type="entry name" value="undec_PP_bacA"/>
    <property type="match status" value="1"/>
</dbReference>
<feature type="transmembrane region" description="Helical" evidence="17">
    <location>
        <begin position="87"/>
        <end position="105"/>
    </location>
</feature>
<comment type="caution">
    <text evidence="18">The sequence shown here is derived from an EMBL/GenBank/DDBJ whole genome shotgun (WGS) entry which is preliminary data.</text>
</comment>
<evidence type="ECO:0000256" key="3">
    <source>
        <dbReference type="ARBA" id="ARBA00012374"/>
    </source>
</evidence>
<keyword evidence="9 17" id="KW-0573">Peptidoglycan synthesis</keyword>
<sequence length="289" mass="31107">MSWFEAVILGLVQGLTEFLPISSSAHLRLTAAFAGWEDPGAAFTAITQIGTETAVLIYFRKDIARIVSAWFRSLTDRSMRSDHDAKMGWLVIVGSIPIGVLGLTFQESIEGPFRDLRLIATTLIVMGLVLGFADWRASGGGGRHRAVVERKQLTDLTTRDGLLFGLAQSLALIPGVSRSGATITGGLFLGYSREAAARYSFLLAIPAVLASGLFELKEVPGATHMNWGGTVVATLIAFAVGYAVIAWFMRFITTRSFAPFVIYRVLLGLLIFALVATGTLEPEAGDPTH</sequence>
<evidence type="ECO:0000256" key="10">
    <source>
        <dbReference type="ARBA" id="ARBA00022989"/>
    </source>
</evidence>
<evidence type="ECO:0000256" key="8">
    <source>
        <dbReference type="ARBA" id="ARBA00022960"/>
    </source>
</evidence>
<dbReference type="InterPro" id="IPR003824">
    <property type="entry name" value="UppP"/>
</dbReference>
<comment type="subcellular location">
    <subcellularLocation>
        <location evidence="1 17">Cell membrane</location>
        <topology evidence="1 17">Multi-pass membrane protein</topology>
    </subcellularLocation>
</comment>
<dbReference type="NCBIfam" id="NF001392">
    <property type="entry name" value="PRK00281.2-1"/>
    <property type="match status" value="1"/>
</dbReference>
<dbReference type="HAMAP" id="MF_01006">
    <property type="entry name" value="Undec_diphosphatase"/>
    <property type="match status" value="1"/>
</dbReference>
<dbReference type="PANTHER" id="PTHR30622">
    <property type="entry name" value="UNDECAPRENYL-DIPHOSPHATASE"/>
    <property type="match status" value="1"/>
</dbReference>
<feature type="transmembrane region" description="Helical" evidence="17">
    <location>
        <begin position="226"/>
        <end position="249"/>
    </location>
</feature>